<sequence>MEDGLLDSWSSGPTPRLSQKQLDELAEIVATGPDRAIDGVVRCRRLNLQRVIKERWHRLS</sequence>
<reference evidence="1 2" key="1">
    <citation type="submission" date="2022-03" db="EMBL/GenBank/DDBJ databases">
        <authorList>
            <person name="Brunel B."/>
        </authorList>
    </citation>
    <scope>NUCLEOTIDE SEQUENCE [LARGE SCALE GENOMIC DNA]</scope>
    <source>
        <strain evidence="1">STM5069sample</strain>
    </source>
</reference>
<dbReference type="Proteomes" id="UP001153050">
    <property type="component" value="Unassembled WGS sequence"/>
</dbReference>
<protein>
    <recommendedName>
        <fullName evidence="3">Transposase</fullName>
    </recommendedName>
</protein>
<evidence type="ECO:0008006" key="3">
    <source>
        <dbReference type="Google" id="ProtNLM"/>
    </source>
</evidence>
<keyword evidence="2" id="KW-1185">Reference proteome</keyword>
<proteinExistence type="predicted"/>
<evidence type="ECO:0000313" key="2">
    <source>
        <dbReference type="Proteomes" id="UP001153050"/>
    </source>
</evidence>
<comment type="caution">
    <text evidence="1">The sequence shown here is derived from an EMBL/GenBank/DDBJ whole genome shotgun (WGS) entry which is preliminary data.</text>
</comment>
<evidence type="ECO:0000313" key="1">
    <source>
        <dbReference type="EMBL" id="CAH2409638.1"/>
    </source>
</evidence>
<gene>
    <name evidence="1" type="ORF">MES5069_920006</name>
</gene>
<dbReference type="EMBL" id="CAKXZT010000193">
    <property type="protein sequence ID" value="CAH2409638.1"/>
    <property type="molecule type" value="Genomic_DNA"/>
</dbReference>
<organism evidence="1 2">
    <name type="scientific">Mesorhizobium escarrei</name>
    <dbReference type="NCBI Taxonomy" id="666018"/>
    <lineage>
        <taxon>Bacteria</taxon>
        <taxon>Pseudomonadati</taxon>
        <taxon>Pseudomonadota</taxon>
        <taxon>Alphaproteobacteria</taxon>
        <taxon>Hyphomicrobiales</taxon>
        <taxon>Phyllobacteriaceae</taxon>
        <taxon>Mesorhizobium</taxon>
    </lineage>
</organism>
<name>A0ABN8KHB3_9HYPH</name>
<accession>A0ABN8KHB3</accession>